<dbReference type="RefSeq" id="WP_021326621.1">
    <property type="nucleotide sequence ID" value="NZ_AXDT01000205.1"/>
</dbReference>
<sequence length="46" mass="4943">MLATLKIVHALLNSGVDREAVMKITGLSQSELEQMSDKLTADILSA</sequence>
<evidence type="ECO:0000313" key="1">
    <source>
        <dbReference type="EMBL" id="ERT11318.1"/>
    </source>
</evidence>
<keyword evidence="2" id="KW-1185">Reference proteome</keyword>
<evidence type="ECO:0000313" key="2">
    <source>
        <dbReference type="Proteomes" id="UP000017133"/>
    </source>
</evidence>
<proteinExistence type="predicted"/>
<name>U7QTW2_PHOTE</name>
<comment type="caution">
    <text evidence="1">The sequence shown here is derived from an EMBL/GenBank/DDBJ whole genome shotgun (WGS) entry which is preliminary data.</text>
</comment>
<reference evidence="1 2" key="1">
    <citation type="submission" date="2013-10" db="EMBL/GenBank/DDBJ databases">
        <title>Whole Genome Shotgun Sequence of Photorhabdus temperata J3.</title>
        <authorList>
            <person name="Park G.-S."/>
            <person name="Hong S.-J."/>
            <person name="Shin J.-H."/>
        </authorList>
    </citation>
    <scope>NUCLEOTIDE SEQUENCE [LARGE SCALE GENOMIC DNA]</scope>
    <source>
        <strain evidence="1 2">J3</strain>
    </source>
</reference>
<dbReference type="EMBL" id="AXDT01000205">
    <property type="protein sequence ID" value="ERT11318.1"/>
    <property type="molecule type" value="Genomic_DNA"/>
</dbReference>
<dbReference type="PATRIC" id="fig|1389415.4.peg.4022"/>
<organism evidence="1 2">
    <name type="scientific">Photorhabdus temperata J3</name>
    <dbReference type="NCBI Taxonomy" id="1389415"/>
    <lineage>
        <taxon>Bacteria</taxon>
        <taxon>Pseudomonadati</taxon>
        <taxon>Pseudomonadota</taxon>
        <taxon>Gammaproteobacteria</taxon>
        <taxon>Enterobacterales</taxon>
        <taxon>Morganellaceae</taxon>
        <taxon>Photorhabdus</taxon>
    </lineage>
</organism>
<evidence type="ECO:0008006" key="3">
    <source>
        <dbReference type="Google" id="ProtNLM"/>
    </source>
</evidence>
<gene>
    <name evidence="1" type="ORF">O185_20095</name>
</gene>
<dbReference type="AlphaFoldDB" id="U7QTW2"/>
<accession>U7QTW2</accession>
<protein>
    <recommendedName>
        <fullName evidence="3">Transposase</fullName>
    </recommendedName>
</protein>
<dbReference type="Proteomes" id="UP000017133">
    <property type="component" value="Unassembled WGS sequence"/>
</dbReference>